<dbReference type="Gene3D" id="3.10.290.30">
    <property type="entry name" value="MM3350-like"/>
    <property type="match status" value="1"/>
</dbReference>
<dbReference type="InterPro" id="IPR012912">
    <property type="entry name" value="Plasmid_pRiA4b_Orf3-like"/>
</dbReference>
<accession>A0A0D6B1H4</accession>
<protein>
    <recommendedName>
        <fullName evidence="1">Plasmid pRiA4b Orf3-like domain-containing protein</fullName>
    </recommendedName>
</protein>
<dbReference type="PANTHER" id="PTHR41878">
    <property type="entry name" value="LEXA REPRESSOR-RELATED"/>
    <property type="match status" value="1"/>
</dbReference>
<dbReference type="InterPro" id="IPR024047">
    <property type="entry name" value="MM3350-like_sf"/>
</dbReference>
<reference evidence="2 3" key="1">
    <citation type="submission" date="2015-02" db="EMBL/GenBank/DDBJ databases">
        <title>Genome sequene of Rhodovulum sulfidophilum DSM 2351.</title>
        <authorList>
            <person name="Nagao N."/>
        </authorList>
    </citation>
    <scope>NUCLEOTIDE SEQUENCE [LARGE SCALE GENOMIC DNA]</scope>
    <source>
        <strain evidence="2 3">DSM 2351</strain>
    </source>
</reference>
<dbReference type="Pfam" id="PF07929">
    <property type="entry name" value="PRiA4_ORF3"/>
    <property type="match status" value="1"/>
</dbReference>
<evidence type="ECO:0000313" key="3">
    <source>
        <dbReference type="Proteomes" id="UP000064912"/>
    </source>
</evidence>
<dbReference type="KEGG" id="rsu:NHU_01542"/>
<dbReference type="Proteomes" id="UP000064912">
    <property type="component" value="Chromosome"/>
</dbReference>
<sequence>MAHQIAGLRVELLHIEPTIWRRVEVSLTTNLRALHELIQGVMPWENYHLYQFTVGERDYGEPSPEDAAWGHKVYHAKNMRLETLVGRGVAEFEYTYDFGDNWQHRVVIEHVGVADPDVDYPLYLGGERTAPPEDVGGPPGFVDFVEAMGNSRHPAHKDMIRWYGRPFNPRDFGESAVAAAVREIAAKRKVAMLAFERTQQPRLVLPHTCLSDILGPDACEMNLAANTCGHWPAISFCS</sequence>
<organism evidence="2 3">
    <name type="scientific">Rhodovulum sulfidophilum</name>
    <name type="common">Rhodobacter sulfidophilus</name>
    <dbReference type="NCBI Taxonomy" id="35806"/>
    <lineage>
        <taxon>Bacteria</taxon>
        <taxon>Pseudomonadati</taxon>
        <taxon>Pseudomonadota</taxon>
        <taxon>Alphaproteobacteria</taxon>
        <taxon>Rhodobacterales</taxon>
        <taxon>Paracoccaceae</taxon>
        <taxon>Rhodovulum</taxon>
    </lineage>
</organism>
<dbReference type="PATRIC" id="fig|35806.4.peg.1597"/>
<dbReference type="AlphaFoldDB" id="A0A0D6B1H4"/>
<feature type="domain" description="Plasmid pRiA4b Orf3-like" evidence="1">
    <location>
        <begin position="5"/>
        <end position="172"/>
    </location>
</feature>
<dbReference type="SUPFAM" id="SSF159941">
    <property type="entry name" value="MM3350-like"/>
    <property type="match status" value="1"/>
</dbReference>
<proteinExistence type="predicted"/>
<gene>
    <name evidence="2" type="ORF">NHU_01542</name>
</gene>
<evidence type="ECO:0000259" key="1">
    <source>
        <dbReference type="Pfam" id="PF07929"/>
    </source>
</evidence>
<dbReference type="EMBL" id="AP014800">
    <property type="protein sequence ID" value="BAQ68700.1"/>
    <property type="molecule type" value="Genomic_DNA"/>
</dbReference>
<dbReference type="PANTHER" id="PTHR41878:SF1">
    <property type="entry name" value="TNPR PROTEIN"/>
    <property type="match status" value="1"/>
</dbReference>
<name>A0A0D6B1H4_RHOSU</name>
<evidence type="ECO:0000313" key="2">
    <source>
        <dbReference type="EMBL" id="BAQ68700.1"/>
    </source>
</evidence>